<name>A0A2N0QP41_9GLOM</name>
<accession>A0A2N0QP41</accession>
<reference evidence="3 4" key="1">
    <citation type="submission" date="2017-10" db="EMBL/GenBank/DDBJ databases">
        <title>Extensive intraspecific genome diversity in a model arbuscular mycorrhizal fungus.</title>
        <authorList>
            <person name="Chen E.C.H."/>
            <person name="Morin E."/>
            <person name="Baudet D."/>
            <person name="Noel J."/>
            <person name="Ndikumana S."/>
            <person name="Charron P."/>
            <person name="St-Onge C."/>
            <person name="Giorgi J."/>
            <person name="Grigoriev I.V."/>
            <person name="Roux C."/>
            <person name="Martin F.M."/>
            <person name="Corradi N."/>
        </authorList>
    </citation>
    <scope>NUCLEOTIDE SEQUENCE [LARGE SCALE GENOMIC DNA]</scope>
    <source>
        <strain evidence="3 4">A1</strain>
    </source>
</reference>
<dbReference type="AlphaFoldDB" id="A0A2N0QP41"/>
<evidence type="ECO:0000259" key="2">
    <source>
        <dbReference type="SMART" id="SM00646"/>
    </source>
</evidence>
<sequence>DEREWTFNDQVARAFAKALELYDDVTLKRFDDPTGEEDVPLDARTDGANSWGADYYISFHHNALSGNGWGTHTGVETYVYTDPDSEGLKLAEAIHPAVVKAYGLSDRGIKRANLHIVRETLMPAILIEGGFMDSSIDIKKLRDRNVLENA</sequence>
<gene>
    <name evidence="3" type="ORF">RhiirA1_480612</name>
</gene>
<dbReference type="Gene3D" id="3.40.630.40">
    <property type="entry name" value="Zn-dependent exopeptidases"/>
    <property type="match status" value="1"/>
</dbReference>
<dbReference type="InterPro" id="IPR050695">
    <property type="entry name" value="N-acetylmuramoyl_amidase_3"/>
</dbReference>
<organism evidence="3 4">
    <name type="scientific">Rhizophagus irregularis</name>
    <dbReference type="NCBI Taxonomy" id="588596"/>
    <lineage>
        <taxon>Eukaryota</taxon>
        <taxon>Fungi</taxon>
        <taxon>Fungi incertae sedis</taxon>
        <taxon>Mucoromycota</taxon>
        <taxon>Glomeromycotina</taxon>
        <taxon>Glomeromycetes</taxon>
        <taxon>Glomerales</taxon>
        <taxon>Glomeraceae</taxon>
        <taxon>Rhizophagus</taxon>
    </lineage>
</organism>
<dbReference type="GO" id="GO:0008745">
    <property type="term" value="F:N-acetylmuramoyl-L-alanine amidase activity"/>
    <property type="evidence" value="ECO:0007669"/>
    <property type="project" value="InterPro"/>
</dbReference>
<dbReference type="CDD" id="cd02696">
    <property type="entry name" value="MurNAc-LAA"/>
    <property type="match status" value="1"/>
</dbReference>
<dbReference type="PANTHER" id="PTHR30404">
    <property type="entry name" value="N-ACETYLMURAMOYL-L-ALANINE AMIDASE"/>
    <property type="match status" value="1"/>
</dbReference>
<dbReference type="SUPFAM" id="SSF53187">
    <property type="entry name" value="Zn-dependent exopeptidases"/>
    <property type="match status" value="1"/>
</dbReference>
<reference evidence="3 4" key="2">
    <citation type="submission" date="2017-10" db="EMBL/GenBank/DDBJ databases">
        <title>Genome analyses suggest a sexual origin of heterokaryosis in a supposedly ancient asexual fungus.</title>
        <authorList>
            <person name="Corradi N."/>
            <person name="Sedzielewska K."/>
            <person name="Noel J."/>
            <person name="Charron P."/>
            <person name="Farinelli L."/>
            <person name="Marton T."/>
            <person name="Kruger M."/>
            <person name="Pelin A."/>
            <person name="Brachmann A."/>
            <person name="Corradi N."/>
        </authorList>
    </citation>
    <scope>NUCLEOTIDE SEQUENCE [LARGE SCALE GENOMIC DNA]</scope>
    <source>
        <strain evidence="3 4">A1</strain>
    </source>
</reference>
<dbReference type="VEuPathDB" id="FungiDB:RhiirA1_480612"/>
<evidence type="ECO:0000313" key="3">
    <source>
        <dbReference type="EMBL" id="PKC52815.1"/>
    </source>
</evidence>
<proteinExistence type="predicted"/>
<dbReference type="InterPro" id="IPR002508">
    <property type="entry name" value="MurNAc-LAA_cat"/>
</dbReference>
<keyword evidence="1" id="KW-0378">Hydrolase</keyword>
<dbReference type="Proteomes" id="UP000232688">
    <property type="component" value="Unassembled WGS sequence"/>
</dbReference>
<comment type="caution">
    <text evidence="3">The sequence shown here is derived from an EMBL/GenBank/DDBJ whole genome shotgun (WGS) entry which is preliminary data.</text>
</comment>
<feature type="non-terminal residue" evidence="3">
    <location>
        <position position="150"/>
    </location>
</feature>
<dbReference type="EMBL" id="LLXH01005091">
    <property type="protein sequence ID" value="PKC52815.1"/>
    <property type="molecule type" value="Genomic_DNA"/>
</dbReference>
<dbReference type="Pfam" id="PF01520">
    <property type="entry name" value="Amidase_3"/>
    <property type="match status" value="1"/>
</dbReference>
<dbReference type="SMART" id="SM00646">
    <property type="entry name" value="Ami_3"/>
    <property type="match status" value="1"/>
</dbReference>
<protein>
    <submittedName>
        <fullName evidence="3">Zn-dependent exopeptidase</fullName>
    </submittedName>
</protein>
<dbReference type="PANTHER" id="PTHR30404:SF0">
    <property type="entry name" value="N-ACETYLMURAMOYL-L-ALANINE AMIDASE AMIC"/>
    <property type="match status" value="1"/>
</dbReference>
<feature type="non-terminal residue" evidence="3">
    <location>
        <position position="1"/>
    </location>
</feature>
<dbReference type="GO" id="GO:0009253">
    <property type="term" value="P:peptidoglycan catabolic process"/>
    <property type="evidence" value="ECO:0007669"/>
    <property type="project" value="InterPro"/>
</dbReference>
<feature type="domain" description="MurNAc-LAA" evidence="2">
    <location>
        <begin position="45"/>
        <end position="148"/>
    </location>
</feature>
<evidence type="ECO:0000256" key="1">
    <source>
        <dbReference type="ARBA" id="ARBA00022801"/>
    </source>
</evidence>
<evidence type="ECO:0000313" key="4">
    <source>
        <dbReference type="Proteomes" id="UP000232688"/>
    </source>
</evidence>